<feature type="compositionally biased region" description="Basic and acidic residues" evidence="1">
    <location>
        <begin position="123"/>
        <end position="140"/>
    </location>
</feature>
<gene>
    <name evidence="2" type="ORF">AUF17_03885</name>
</gene>
<name>A0A8B5VYL9_ENTAV</name>
<dbReference type="InterPro" id="IPR007499">
    <property type="entry name" value="ERF_bacteria_virus"/>
</dbReference>
<organism evidence="2 3">
    <name type="scientific">Enterococcus avium</name>
    <name type="common">Streptococcus avium</name>
    <dbReference type="NCBI Taxonomy" id="33945"/>
    <lineage>
        <taxon>Bacteria</taxon>
        <taxon>Bacillati</taxon>
        <taxon>Bacillota</taxon>
        <taxon>Bacilli</taxon>
        <taxon>Lactobacillales</taxon>
        <taxon>Enterococcaceae</taxon>
        <taxon>Enterococcus</taxon>
    </lineage>
</organism>
<dbReference type="RefSeq" id="WP_144324539.1">
    <property type="nucleotide sequence ID" value="NZ_PDXQ01000001.1"/>
</dbReference>
<feature type="region of interest" description="Disordered" evidence="1">
    <location>
        <begin position="123"/>
        <end position="164"/>
    </location>
</feature>
<dbReference type="EMBL" id="PDXQ01000001">
    <property type="protein sequence ID" value="TRZ33261.1"/>
    <property type="molecule type" value="Genomic_DNA"/>
</dbReference>
<dbReference type="AlphaFoldDB" id="A0A8B5VYL9"/>
<accession>A0A8B5VYL9</accession>
<dbReference type="Proteomes" id="UP000316316">
    <property type="component" value="Unassembled WGS sequence"/>
</dbReference>
<proteinExistence type="predicted"/>
<evidence type="ECO:0000313" key="2">
    <source>
        <dbReference type="EMBL" id="TRZ33261.1"/>
    </source>
</evidence>
<protein>
    <recommendedName>
        <fullName evidence="4">Recombinase</fullName>
    </recommendedName>
</protein>
<reference evidence="2 3" key="1">
    <citation type="submission" date="2017-10" db="EMBL/GenBank/DDBJ databases">
        <title>FDA dAtabase for Regulatory Grade micrObial Sequences (FDA-ARGOS): Supporting development and validation of Infectious Disease Dx tests.</title>
        <authorList>
            <person name="Campos J."/>
            <person name="Goldberg B."/>
            <person name="Tallon L.J."/>
            <person name="Sadzewicz L."/>
            <person name="Sengamalay N."/>
            <person name="Ott S."/>
            <person name="Godinez A."/>
            <person name="Nagaraj S."/>
            <person name="Vyas G."/>
            <person name="Aluvathingal J."/>
            <person name="Nadendla S."/>
            <person name="Geyer C."/>
            <person name="Nandy P."/>
            <person name="Hobson J."/>
            <person name="Sichtig H."/>
        </authorList>
    </citation>
    <scope>NUCLEOTIDE SEQUENCE [LARGE SCALE GENOMIC DNA]</scope>
    <source>
        <strain evidence="2 3">FDAARGOS_185</strain>
    </source>
</reference>
<feature type="compositionally biased region" description="Basic and acidic residues" evidence="1">
    <location>
        <begin position="147"/>
        <end position="162"/>
    </location>
</feature>
<sequence length="223" mass="25073">MTEKTFNEKVVSVQSSLKAPKGQFNKFGKYNYRSLEDINEAVKPLLAKEGLKLTISDELVLIGDRIYVKSTAHLSDGSEYINVSGYAREAESKKGMDESQITGTASSYARKYALNGLFLIDDTKDADTNENQNERNERSKTQSNKRPPQESKGTKSADKTSKELSNAQRDIAIQKMTEFSNVQSMTIQQATEKLFPYLKINSKLSDLTSDDYGVLMNYLNQHL</sequence>
<evidence type="ECO:0008006" key="4">
    <source>
        <dbReference type="Google" id="ProtNLM"/>
    </source>
</evidence>
<comment type="caution">
    <text evidence="2">The sequence shown here is derived from an EMBL/GenBank/DDBJ whole genome shotgun (WGS) entry which is preliminary data.</text>
</comment>
<evidence type="ECO:0000313" key="3">
    <source>
        <dbReference type="Proteomes" id="UP000316316"/>
    </source>
</evidence>
<evidence type="ECO:0000256" key="1">
    <source>
        <dbReference type="SAM" id="MobiDB-lite"/>
    </source>
</evidence>
<dbReference type="Pfam" id="PF04404">
    <property type="entry name" value="ERF"/>
    <property type="match status" value="1"/>
</dbReference>